<gene>
    <name evidence="1" type="ORF">DES37_11039</name>
</gene>
<dbReference type="Proteomes" id="UP000246744">
    <property type="component" value="Unassembled WGS sequence"/>
</dbReference>
<dbReference type="AlphaFoldDB" id="A0A317PV67"/>
<protein>
    <submittedName>
        <fullName evidence="1">Uncharacterized protein</fullName>
    </submittedName>
</protein>
<name>A0A317PV67_9ENTR</name>
<evidence type="ECO:0000313" key="2">
    <source>
        <dbReference type="Proteomes" id="UP000246744"/>
    </source>
</evidence>
<reference evidence="1 2" key="1">
    <citation type="submission" date="2018-05" db="EMBL/GenBank/DDBJ databases">
        <title>Genomic Encyclopedia of Type Strains, Phase IV (KMG-IV): sequencing the most valuable type-strain genomes for metagenomic binning, comparative biology and taxonomic classification.</title>
        <authorList>
            <person name="Goeker M."/>
        </authorList>
    </citation>
    <scope>NUCLEOTIDE SEQUENCE [LARGE SCALE GENOMIC DNA]</scope>
    <source>
        <strain evidence="1 2">DSM 19579</strain>
    </source>
</reference>
<dbReference type="EMBL" id="QGTS01000010">
    <property type="protein sequence ID" value="PWW06637.1"/>
    <property type="molecule type" value="Genomic_DNA"/>
</dbReference>
<organism evidence="1 2">
    <name type="scientific">Mangrovibacter plantisponsor</name>
    <dbReference type="NCBI Taxonomy" id="451513"/>
    <lineage>
        <taxon>Bacteria</taxon>
        <taxon>Pseudomonadati</taxon>
        <taxon>Pseudomonadota</taxon>
        <taxon>Gammaproteobacteria</taxon>
        <taxon>Enterobacterales</taxon>
        <taxon>Enterobacteriaceae</taxon>
        <taxon>Mangrovibacter</taxon>
    </lineage>
</organism>
<sequence>MVLRGATYLIAALKRFRGIEYNRVGLCVIAPGDLVPALCCHHFNRGGCKVARSCVVRPGGTLASCQEQADGQ</sequence>
<comment type="caution">
    <text evidence="1">The sequence shown here is derived from an EMBL/GenBank/DDBJ whole genome shotgun (WGS) entry which is preliminary data.</text>
</comment>
<keyword evidence="2" id="KW-1185">Reference proteome</keyword>
<accession>A0A317PV67</accession>
<evidence type="ECO:0000313" key="1">
    <source>
        <dbReference type="EMBL" id="PWW06637.1"/>
    </source>
</evidence>
<proteinExistence type="predicted"/>